<keyword evidence="4" id="KW-1134">Transmembrane beta strand</keyword>
<reference evidence="14" key="1">
    <citation type="submission" date="2024-06" db="EMBL/GenBank/DDBJ databases">
        <authorList>
            <person name="Campbell A.G."/>
        </authorList>
    </citation>
    <scope>NUCLEOTIDE SEQUENCE</scope>
    <source>
        <strain evidence="14">EM17</strain>
    </source>
</reference>
<keyword evidence="9" id="KW-0998">Cell outer membrane</keyword>
<dbReference type="NCBIfam" id="TIGR01783">
    <property type="entry name" value="TonB-siderophor"/>
    <property type="match status" value="1"/>
</dbReference>
<accession>A0ABV1QX13</accession>
<comment type="subcellular location">
    <subcellularLocation>
        <location evidence="1">Cell outer membrane</location>
        <topology evidence="1">Multi-pass membrane protein</topology>
    </subcellularLocation>
</comment>
<keyword evidence="8 14" id="KW-0675">Receptor</keyword>
<evidence type="ECO:0000256" key="8">
    <source>
        <dbReference type="ARBA" id="ARBA00023170"/>
    </source>
</evidence>
<evidence type="ECO:0000313" key="15">
    <source>
        <dbReference type="Proteomes" id="UP001432995"/>
    </source>
</evidence>
<dbReference type="InterPro" id="IPR012910">
    <property type="entry name" value="Plug_dom"/>
</dbReference>
<evidence type="ECO:0000256" key="7">
    <source>
        <dbReference type="ARBA" id="ARBA00023136"/>
    </source>
</evidence>
<comment type="similarity">
    <text evidence="2 10">Belongs to the TonB-dependent receptor family.</text>
</comment>
<comment type="caution">
    <text evidence="14">The sequence shown here is derived from an EMBL/GenBank/DDBJ whole genome shotgun (WGS) entry which is preliminary data.</text>
</comment>
<keyword evidence="15" id="KW-1185">Reference proteome</keyword>
<feature type="domain" description="TonB-dependent receptor-like beta-barrel" evidence="12">
    <location>
        <begin position="235"/>
        <end position="660"/>
    </location>
</feature>
<dbReference type="PANTHER" id="PTHR32552:SF82">
    <property type="entry name" value="FCUA PROTEIN"/>
    <property type="match status" value="1"/>
</dbReference>
<evidence type="ECO:0000256" key="1">
    <source>
        <dbReference type="ARBA" id="ARBA00004571"/>
    </source>
</evidence>
<evidence type="ECO:0000256" key="2">
    <source>
        <dbReference type="ARBA" id="ARBA00009810"/>
    </source>
</evidence>
<dbReference type="Gene3D" id="2.170.130.10">
    <property type="entry name" value="TonB-dependent receptor, plug domain"/>
    <property type="match status" value="1"/>
</dbReference>
<dbReference type="InterPro" id="IPR037066">
    <property type="entry name" value="Plug_dom_sf"/>
</dbReference>
<evidence type="ECO:0000256" key="10">
    <source>
        <dbReference type="RuleBase" id="RU003357"/>
    </source>
</evidence>
<keyword evidence="5" id="KW-0812">Transmembrane</keyword>
<dbReference type="Pfam" id="PF00593">
    <property type="entry name" value="TonB_dep_Rec_b-barrel"/>
    <property type="match status" value="1"/>
</dbReference>
<dbReference type="InterPro" id="IPR036942">
    <property type="entry name" value="Beta-barrel_TonB_sf"/>
</dbReference>
<evidence type="ECO:0000256" key="4">
    <source>
        <dbReference type="ARBA" id="ARBA00022452"/>
    </source>
</evidence>
<protein>
    <submittedName>
        <fullName evidence="14">TonB-dependent siderophore receptor</fullName>
    </submittedName>
</protein>
<keyword evidence="7 10" id="KW-0472">Membrane</keyword>
<organism evidence="14 15">
    <name type="scientific">Methylobacterium brachiatum</name>
    <dbReference type="NCBI Taxonomy" id="269660"/>
    <lineage>
        <taxon>Bacteria</taxon>
        <taxon>Pseudomonadati</taxon>
        <taxon>Pseudomonadota</taxon>
        <taxon>Alphaproteobacteria</taxon>
        <taxon>Hyphomicrobiales</taxon>
        <taxon>Methylobacteriaceae</taxon>
        <taxon>Methylobacterium</taxon>
    </lineage>
</organism>
<evidence type="ECO:0000259" key="12">
    <source>
        <dbReference type="Pfam" id="PF00593"/>
    </source>
</evidence>
<sequence length="690" mass="73287">MTLDELSVTQTGIGRPPPSGTIGQPSPLYAGGQVAAQGRVGLLGNRSIFETPFTQNNYAAELARDQGARTVADVLANDPAVRTAQPPFGSQDIVFVRGVVLNSRDFAFDGLYGISDARKPIIEGIERFEVQHGPAAFLYGFPPNGSVAGVVNLIPKRAGDVPVTRVTTTYMSRANGGTQVDVGRRFGEGNALGVRLNAFYSDGQTPIDQQAIRNGGATLGLDYRGEAFRFSLDAGYHNLAYRSPTGAFSILPGIAVPRAPDLTINQQPRWAFTDSESGFAVARAEYDVAPDWTLFAAGGGSRTSEFFTYPTFTITNARGDLNGRTILFPDRQSQLTAEAGIRGSFDTGTVHHAVAIVGTAYSNDNLYASGLGPSVVSNLYRPLASLPPNFAYIPRIVAQQPAELKGLAAVDTVSVVPHVIDLIVGVRGQSVENRNYDPVTAALASTYAKSAVTPLAGLVVKPVPWMSLYASYAEGLSLGPTAPSDARNAGAVFPPTVSTQLETGAKFDLGELGLTLAFYDIALPSPFLDPVTRIYGLTGEQHNKGIDFNVFGSPVDGIRLLGGITLLDGRLVKTAGGAFDGKVAPGVPAVQLNLTAEVDLPRHLLPGASLAGRVLYTAAQYYDQANTQKIPDWTRFDLGMRYRFAINDTPLIASFNVENVAARDYYASTGAGKLILGMPRTFKLSLTADL</sequence>
<proteinExistence type="inferred from homology"/>
<dbReference type="InterPro" id="IPR039426">
    <property type="entry name" value="TonB-dep_rcpt-like"/>
</dbReference>
<feature type="region of interest" description="Disordered" evidence="11">
    <location>
        <begin position="1"/>
        <end position="24"/>
    </location>
</feature>
<dbReference type="PANTHER" id="PTHR32552">
    <property type="entry name" value="FERRICHROME IRON RECEPTOR-RELATED"/>
    <property type="match status" value="1"/>
</dbReference>
<dbReference type="EMBL" id="JBELQD010000001">
    <property type="protein sequence ID" value="MER2286985.1"/>
    <property type="molecule type" value="Genomic_DNA"/>
</dbReference>
<evidence type="ECO:0000313" key="14">
    <source>
        <dbReference type="EMBL" id="MER2286985.1"/>
    </source>
</evidence>
<dbReference type="SUPFAM" id="SSF56935">
    <property type="entry name" value="Porins"/>
    <property type="match status" value="1"/>
</dbReference>
<evidence type="ECO:0000256" key="11">
    <source>
        <dbReference type="SAM" id="MobiDB-lite"/>
    </source>
</evidence>
<dbReference type="Gene3D" id="2.40.170.20">
    <property type="entry name" value="TonB-dependent receptor, beta-barrel domain"/>
    <property type="match status" value="1"/>
</dbReference>
<gene>
    <name evidence="14" type="ORF">ABS770_01840</name>
</gene>
<dbReference type="InterPro" id="IPR000531">
    <property type="entry name" value="Beta-barrel_TonB"/>
</dbReference>
<dbReference type="Proteomes" id="UP001432995">
    <property type="component" value="Unassembled WGS sequence"/>
</dbReference>
<keyword evidence="3" id="KW-0813">Transport</keyword>
<keyword evidence="6 10" id="KW-0798">TonB box</keyword>
<evidence type="ECO:0000256" key="9">
    <source>
        <dbReference type="ARBA" id="ARBA00023237"/>
    </source>
</evidence>
<dbReference type="InterPro" id="IPR010105">
    <property type="entry name" value="TonB_sidphr_rcpt"/>
</dbReference>
<evidence type="ECO:0000256" key="6">
    <source>
        <dbReference type="ARBA" id="ARBA00023077"/>
    </source>
</evidence>
<dbReference type="CDD" id="cd01347">
    <property type="entry name" value="ligand_gated_channel"/>
    <property type="match status" value="1"/>
</dbReference>
<feature type="domain" description="TonB-dependent receptor plug" evidence="13">
    <location>
        <begin position="49"/>
        <end position="140"/>
    </location>
</feature>
<evidence type="ECO:0000259" key="13">
    <source>
        <dbReference type="Pfam" id="PF07715"/>
    </source>
</evidence>
<evidence type="ECO:0000256" key="3">
    <source>
        <dbReference type="ARBA" id="ARBA00022448"/>
    </source>
</evidence>
<evidence type="ECO:0000256" key="5">
    <source>
        <dbReference type="ARBA" id="ARBA00022692"/>
    </source>
</evidence>
<name>A0ABV1QX13_9HYPH</name>
<dbReference type="Pfam" id="PF07715">
    <property type="entry name" value="Plug"/>
    <property type="match status" value="1"/>
</dbReference>
<dbReference type="RefSeq" id="WP_350377206.1">
    <property type="nucleotide sequence ID" value="NZ_JBELQD010000001.1"/>
</dbReference>